<dbReference type="InterPro" id="IPR018122">
    <property type="entry name" value="TF_fork_head_CS_1"/>
</dbReference>
<protein>
    <recommendedName>
        <fullName evidence="8">Fork-head domain-containing protein</fullName>
    </recommendedName>
</protein>
<dbReference type="CTD" id="9807431"/>
<dbReference type="GeneID" id="9807431"/>
<dbReference type="PANTHER" id="PTHR13962:SF17">
    <property type="entry name" value="FORKHEAD BOX PROTEIN N4"/>
    <property type="match status" value="1"/>
</dbReference>
<dbReference type="PROSITE" id="PS50039">
    <property type="entry name" value="FORK_HEAD_3"/>
    <property type="match status" value="1"/>
</dbReference>
<dbReference type="InterPro" id="IPR036390">
    <property type="entry name" value="WH_DNA-bd_sf"/>
</dbReference>
<keyword evidence="2" id="KW-0805">Transcription regulation</keyword>
<evidence type="ECO:0000256" key="1">
    <source>
        <dbReference type="ARBA" id="ARBA00004123"/>
    </source>
</evidence>
<dbReference type="SMART" id="SM00339">
    <property type="entry name" value="FH"/>
    <property type="match status" value="1"/>
</dbReference>
<evidence type="ECO:0000256" key="4">
    <source>
        <dbReference type="ARBA" id="ARBA00023163"/>
    </source>
</evidence>
<feature type="domain" description="Fork-head" evidence="8">
    <location>
        <begin position="329"/>
        <end position="392"/>
    </location>
</feature>
<dbReference type="SUPFAM" id="SSF46785">
    <property type="entry name" value="Winged helix' DNA-binding domain"/>
    <property type="match status" value="1"/>
</dbReference>
<dbReference type="eggNOG" id="KOG2294">
    <property type="taxonomic scope" value="Eukaryota"/>
</dbReference>
<dbReference type="CDD" id="cd00059">
    <property type="entry name" value="FH_FOX"/>
    <property type="match status" value="1"/>
</dbReference>
<dbReference type="PROSITE" id="PS00657">
    <property type="entry name" value="FORK_HEAD_1"/>
    <property type="match status" value="1"/>
</dbReference>
<dbReference type="InterPro" id="IPR001766">
    <property type="entry name" value="Fork_head_dom"/>
</dbReference>
<dbReference type="Pfam" id="PF00250">
    <property type="entry name" value="Forkhead"/>
    <property type="match status" value="1"/>
</dbReference>
<dbReference type="KEGG" id="crq:GCK72_021316"/>
<evidence type="ECO:0000256" key="7">
    <source>
        <dbReference type="SAM" id="MobiDB-lite"/>
    </source>
</evidence>
<dbReference type="OrthoDB" id="5875547at2759"/>
<keyword evidence="3 6" id="KW-0238">DNA-binding</keyword>
<name>E3N8L9_CAERE</name>
<organism evidence="10">
    <name type="scientific">Caenorhabditis remanei</name>
    <name type="common">Caenorhabditis vulgaris</name>
    <dbReference type="NCBI Taxonomy" id="31234"/>
    <lineage>
        <taxon>Eukaryota</taxon>
        <taxon>Metazoa</taxon>
        <taxon>Ecdysozoa</taxon>
        <taxon>Nematoda</taxon>
        <taxon>Chromadorea</taxon>
        <taxon>Rhabditida</taxon>
        <taxon>Rhabditina</taxon>
        <taxon>Rhabditomorpha</taxon>
        <taxon>Rhabditoidea</taxon>
        <taxon>Rhabditidae</taxon>
        <taxon>Peloderinae</taxon>
        <taxon>Caenorhabditis</taxon>
    </lineage>
</organism>
<proteinExistence type="predicted"/>
<feature type="compositionally biased region" description="Basic and acidic residues" evidence="7">
    <location>
        <begin position="213"/>
        <end position="222"/>
    </location>
</feature>
<dbReference type="EMBL" id="DS268557">
    <property type="protein sequence ID" value="EFO89499.1"/>
    <property type="molecule type" value="Genomic_DNA"/>
</dbReference>
<dbReference type="InterPro" id="IPR047119">
    <property type="entry name" value="FOXN2/3-like"/>
</dbReference>
<dbReference type="Proteomes" id="UP000008281">
    <property type="component" value="Unassembled WGS sequence"/>
</dbReference>
<evidence type="ECO:0000256" key="3">
    <source>
        <dbReference type="ARBA" id="ARBA00023125"/>
    </source>
</evidence>
<dbReference type="STRING" id="31234.E3N8L9"/>
<sequence>MSYNFNDDSKWFTSPEDLERDGDISIDFDRNVLEDRDYCSQEEPWGTPLNCNEEVESSQGNQIPHDQDGMDYGNLALDVYGDDNFGQDFGQKDIGADSQVLNDNTYQNATSHVHLEVPQDKDYAPQLIQTAQIPESTEILHDDGIFFDSFQDPIMDEIQQQIHQYVGIDENENHVENAQQLVERQQSKSQVDIDYPDAENLIPVDQSQHHQKQHLDAQDRPNQDYQPNIQEQQTSTWSLPIQNLPPGPYRLTQERRLLRTTPYTTKPTVPKKGSQNNRFVGLIPSVLLPKAQTSKAALPRGKSTPNPKFVQILIWRTEKNQRPAESLPRPPFSYQILAMMACMNSPSRSVTPQEVYSFLLHHFPYYRFVVDQDSWKSSVRNSLCSEKYFWKISGPEKELMYKIRSEEAVGFTKEELAWIETDPRGKEFFSKMALGEVGLPRQLFYTIIGIGCPQYAGPENSALFYHLWSLGLDFNDLHDDNPFRIHMSPFEGAEPVFDEKHEFLKMGRKRMLVEKRFGYGCNLEDEEKKWSMEENSKFFENLHWYFEQMVEMKRRNMENWTTPSLVGTNFLV</sequence>
<feature type="region of interest" description="Disordered" evidence="7">
    <location>
        <begin position="205"/>
        <end position="225"/>
    </location>
</feature>
<evidence type="ECO:0000259" key="8">
    <source>
        <dbReference type="PROSITE" id="PS50039"/>
    </source>
</evidence>
<dbReference type="FunCoup" id="E3N8L9">
    <property type="interactions" value="372"/>
</dbReference>
<evidence type="ECO:0000313" key="9">
    <source>
        <dbReference type="EMBL" id="EFO89499.1"/>
    </source>
</evidence>
<accession>E3N8L9</accession>
<feature type="DNA-binding region" description="Fork-head" evidence="6">
    <location>
        <begin position="329"/>
        <end position="392"/>
    </location>
</feature>
<dbReference type="AlphaFoldDB" id="E3N8L9"/>
<dbReference type="Gene3D" id="1.10.10.10">
    <property type="entry name" value="Winged helix-like DNA-binding domain superfamily/Winged helix DNA-binding domain"/>
    <property type="match status" value="1"/>
</dbReference>
<dbReference type="InterPro" id="IPR036388">
    <property type="entry name" value="WH-like_DNA-bd_sf"/>
</dbReference>
<dbReference type="GO" id="GO:0005634">
    <property type="term" value="C:nucleus"/>
    <property type="evidence" value="ECO:0007669"/>
    <property type="project" value="UniProtKB-SubCell"/>
</dbReference>
<dbReference type="PRINTS" id="PR00053">
    <property type="entry name" value="FORKHEAD"/>
</dbReference>
<keyword evidence="4" id="KW-0804">Transcription</keyword>
<comment type="subcellular location">
    <subcellularLocation>
        <location evidence="1 6">Nucleus</location>
    </subcellularLocation>
</comment>
<evidence type="ECO:0000256" key="5">
    <source>
        <dbReference type="ARBA" id="ARBA00023242"/>
    </source>
</evidence>
<dbReference type="RefSeq" id="XP_003095263.2">
    <property type="nucleotide sequence ID" value="XM_003095215.2"/>
</dbReference>
<gene>
    <name evidence="9" type="ORF">CRE_18169</name>
</gene>
<dbReference type="GO" id="GO:0003700">
    <property type="term" value="F:DNA-binding transcription factor activity"/>
    <property type="evidence" value="ECO:0007669"/>
    <property type="project" value="InterPro"/>
</dbReference>
<keyword evidence="10" id="KW-1185">Reference proteome</keyword>
<evidence type="ECO:0000313" key="10">
    <source>
        <dbReference type="Proteomes" id="UP000008281"/>
    </source>
</evidence>
<dbReference type="PANTHER" id="PTHR13962">
    <property type="entry name" value="FORKHEAD BOX PROTEIN N3-LIKE PROTEIN-RELATED"/>
    <property type="match status" value="1"/>
</dbReference>
<dbReference type="InParanoid" id="E3N8L9"/>
<reference evidence="9" key="1">
    <citation type="submission" date="2007-07" db="EMBL/GenBank/DDBJ databases">
        <title>PCAP assembly of the Caenorhabditis remanei genome.</title>
        <authorList>
            <consortium name="The Caenorhabditis remanei Sequencing Consortium"/>
            <person name="Wilson R.K."/>
        </authorList>
    </citation>
    <scope>NUCLEOTIDE SEQUENCE [LARGE SCALE GENOMIC DNA]</scope>
    <source>
        <strain evidence="9">PB4641</strain>
    </source>
</reference>
<dbReference type="HOGENOM" id="CLU_476705_0_0_1"/>
<evidence type="ECO:0000256" key="6">
    <source>
        <dbReference type="PROSITE-ProRule" id="PRU00089"/>
    </source>
</evidence>
<dbReference type="GO" id="GO:0000987">
    <property type="term" value="F:cis-regulatory region sequence-specific DNA binding"/>
    <property type="evidence" value="ECO:0007669"/>
    <property type="project" value="TreeGrafter"/>
</dbReference>
<keyword evidence="5 6" id="KW-0539">Nucleus</keyword>
<evidence type="ECO:0000256" key="2">
    <source>
        <dbReference type="ARBA" id="ARBA00023015"/>
    </source>
</evidence>